<feature type="non-terminal residue" evidence="1">
    <location>
        <position position="37"/>
    </location>
</feature>
<evidence type="ECO:0000313" key="1">
    <source>
        <dbReference type="EMBL" id="KAG7047506.1"/>
    </source>
</evidence>
<dbReference type="AlphaFoldDB" id="A0A9P7R472"/>
<protein>
    <submittedName>
        <fullName evidence="1">Uncharacterized protein</fullName>
    </submittedName>
</protein>
<dbReference type="Proteomes" id="UP000699042">
    <property type="component" value="Unassembled WGS sequence"/>
</dbReference>
<proteinExistence type="predicted"/>
<name>A0A9P7R472_9PEZI</name>
<dbReference type="EMBL" id="JAESDN010000007">
    <property type="protein sequence ID" value="KAG7047506.1"/>
    <property type="molecule type" value="Genomic_DNA"/>
</dbReference>
<organism evidence="1 2">
    <name type="scientific">Colletotrichum scovillei</name>
    <dbReference type="NCBI Taxonomy" id="1209932"/>
    <lineage>
        <taxon>Eukaryota</taxon>
        <taxon>Fungi</taxon>
        <taxon>Dikarya</taxon>
        <taxon>Ascomycota</taxon>
        <taxon>Pezizomycotina</taxon>
        <taxon>Sordariomycetes</taxon>
        <taxon>Hypocreomycetidae</taxon>
        <taxon>Glomerellales</taxon>
        <taxon>Glomerellaceae</taxon>
        <taxon>Colletotrichum</taxon>
        <taxon>Colletotrichum acutatum species complex</taxon>
    </lineage>
</organism>
<comment type="caution">
    <text evidence="1">The sequence shown here is derived from an EMBL/GenBank/DDBJ whole genome shotgun (WGS) entry which is preliminary data.</text>
</comment>
<accession>A0A9P7R472</accession>
<reference evidence="1" key="1">
    <citation type="submission" date="2021-05" db="EMBL/GenBank/DDBJ databases">
        <title>Comparative genomics of three Colletotrichum scovillei strains and genetic complementation revealed genes involved fungal growth and virulence on chili pepper.</title>
        <authorList>
            <person name="Hsieh D.-K."/>
            <person name="Chuang S.-C."/>
            <person name="Chen C.-Y."/>
            <person name="Chao Y.-T."/>
            <person name="Lu M.-Y.J."/>
            <person name="Lee M.-H."/>
            <person name="Shih M.-C."/>
        </authorList>
    </citation>
    <scope>NUCLEOTIDE SEQUENCE</scope>
    <source>
        <strain evidence="1">Coll-153</strain>
    </source>
</reference>
<keyword evidence="2" id="KW-1185">Reference proteome</keyword>
<gene>
    <name evidence="1" type="ORF">JMJ77_010855</name>
</gene>
<sequence>HSLVELFFPPFTLQLLPPDSTARRALPIEAWPSRLPA</sequence>
<evidence type="ECO:0000313" key="2">
    <source>
        <dbReference type="Proteomes" id="UP000699042"/>
    </source>
</evidence>